<dbReference type="GO" id="GO:0022412">
    <property type="term" value="P:cellular process involved in reproduction in multicellular organism"/>
    <property type="evidence" value="ECO:0007669"/>
    <property type="project" value="UniProtKB-ARBA"/>
</dbReference>
<dbReference type="RefSeq" id="XP_024870536.1">
    <property type="nucleotide sequence ID" value="XM_025014768.1"/>
</dbReference>
<dbReference type="GO" id="GO:0007264">
    <property type="term" value="P:small GTPase-mediated signal transduction"/>
    <property type="evidence" value="ECO:0007669"/>
    <property type="project" value="InterPro"/>
</dbReference>
<dbReference type="OrthoDB" id="8830751at2759"/>
<evidence type="ECO:0000313" key="3">
    <source>
        <dbReference type="Proteomes" id="UP000504618"/>
    </source>
</evidence>
<dbReference type="AlphaFoldDB" id="A0A6J1PMH4"/>
<dbReference type="InterPro" id="IPR027417">
    <property type="entry name" value="P-loop_NTPase"/>
</dbReference>
<sequence>VGTKSDLRSDVRLMLQLARYGQAPITTIQGHQLAHRLGAVNYVETSALTQHDLKEAFDQAIVSALNTRRGGANLLYRRRKPPPLWRRWLCCWERPSSSET</sequence>
<accession>A0A6J1PMH4</accession>
<keyword evidence="4" id="KW-0131">Cell cycle</keyword>
<dbReference type="SMART" id="SM00174">
    <property type="entry name" value="RHO"/>
    <property type="match status" value="1"/>
</dbReference>
<keyword evidence="2" id="KW-0342">GTP-binding</keyword>
<dbReference type="InterPro" id="IPR003578">
    <property type="entry name" value="Small_GTPase_Rho"/>
</dbReference>
<dbReference type="Gene3D" id="3.40.50.300">
    <property type="entry name" value="P-loop containing nucleotide triphosphate hydrolases"/>
    <property type="match status" value="1"/>
</dbReference>
<keyword evidence="4" id="KW-0132">Cell division</keyword>
<dbReference type="Proteomes" id="UP000504618">
    <property type="component" value="Unplaced"/>
</dbReference>
<reference evidence="4" key="1">
    <citation type="submission" date="2025-08" db="UniProtKB">
        <authorList>
            <consortium name="RefSeq"/>
        </authorList>
    </citation>
    <scope>IDENTIFICATION</scope>
    <source>
        <tissue evidence="4">Whole body</tissue>
    </source>
</reference>
<dbReference type="GO" id="GO:0005525">
    <property type="term" value="F:GTP binding"/>
    <property type="evidence" value="ECO:0007669"/>
    <property type="project" value="UniProtKB-KW"/>
</dbReference>
<gene>
    <name evidence="4" type="primary">LOC112453809</name>
</gene>
<dbReference type="GO" id="GO:0001667">
    <property type="term" value="P:ameboidal-type cell migration"/>
    <property type="evidence" value="ECO:0007669"/>
    <property type="project" value="UniProtKB-ARBA"/>
</dbReference>
<evidence type="ECO:0000256" key="1">
    <source>
        <dbReference type="ARBA" id="ARBA00022741"/>
    </source>
</evidence>
<dbReference type="GO" id="GO:0051301">
    <property type="term" value="P:cell division"/>
    <property type="evidence" value="ECO:0007669"/>
    <property type="project" value="UniProtKB-KW"/>
</dbReference>
<dbReference type="GO" id="GO:0003924">
    <property type="term" value="F:GTPase activity"/>
    <property type="evidence" value="ECO:0007669"/>
    <property type="project" value="InterPro"/>
</dbReference>
<dbReference type="GO" id="GO:0035006">
    <property type="term" value="P:melanization defense response"/>
    <property type="evidence" value="ECO:0007669"/>
    <property type="project" value="UniProtKB-ARBA"/>
</dbReference>
<proteinExistence type="predicted"/>
<dbReference type="GO" id="GO:0003006">
    <property type="term" value="P:developmental process involved in reproduction"/>
    <property type="evidence" value="ECO:0007669"/>
    <property type="project" value="UniProtKB-ARBA"/>
</dbReference>
<dbReference type="GeneID" id="112453809"/>
<name>A0A6J1PMH4_9HYME</name>
<protein>
    <submittedName>
        <fullName evidence="4">Cell division control protein 42 homolog</fullName>
    </submittedName>
</protein>
<dbReference type="InterPro" id="IPR001806">
    <property type="entry name" value="Small_GTPase"/>
</dbReference>
<feature type="non-terminal residue" evidence="4">
    <location>
        <position position="1"/>
    </location>
</feature>
<organism evidence="3 4">
    <name type="scientific">Temnothorax curvispinosus</name>
    <dbReference type="NCBI Taxonomy" id="300111"/>
    <lineage>
        <taxon>Eukaryota</taxon>
        <taxon>Metazoa</taxon>
        <taxon>Ecdysozoa</taxon>
        <taxon>Arthropoda</taxon>
        <taxon>Hexapoda</taxon>
        <taxon>Insecta</taxon>
        <taxon>Pterygota</taxon>
        <taxon>Neoptera</taxon>
        <taxon>Endopterygota</taxon>
        <taxon>Hymenoptera</taxon>
        <taxon>Apocrita</taxon>
        <taxon>Aculeata</taxon>
        <taxon>Formicoidea</taxon>
        <taxon>Formicidae</taxon>
        <taxon>Myrmicinae</taxon>
        <taxon>Temnothorax</taxon>
    </lineage>
</organism>
<dbReference type="SUPFAM" id="SSF52540">
    <property type="entry name" value="P-loop containing nucleoside triphosphate hydrolases"/>
    <property type="match status" value="1"/>
</dbReference>
<keyword evidence="1" id="KW-0547">Nucleotide-binding</keyword>
<dbReference type="Pfam" id="PF00071">
    <property type="entry name" value="Ras"/>
    <property type="match status" value="1"/>
</dbReference>
<dbReference type="GO" id="GO:0035099">
    <property type="term" value="P:hemocyte migration"/>
    <property type="evidence" value="ECO:0007669"/>
    <property type="project" value="UniProtKB-ARBA"/>
</dbReference>
<evidence type="ECO:0000256" key="2">
    <source>
        <dbReference type="ARBA" id="ARBA00023134"/>
    </source>
</evidence>
<dbReference type="PANTHER" id="PTHR24072">
    <property type="entry name" value="RHO FAMILY GTPASE"/>
    <property type="match status" value="1"/>
</dbReference>
<evidence type="ECO:0000313" key="4">
    <source>
        <dbReference type="RefSeq" id="XP_024870536.1"/>
    </source>
</evidence>
<keyword evidence="3" id="KW-1185">Reference proteome</keyword>